<keyword evidence="12" id="KW-0238">DNA-binding</keyword>
<evidence type="ECO:0000256" key="14">
    <source>
        <dbReference type="ARBA" id="ARBA00038000"/>
    </source>
</evidence>
<dbReference type="GO" id="GO:0008270">
    <property type="term" value="F:zinc ion binding"/>
    <property type="evidence" value="ECO:0007669"/>
    <property type="project" value="UniProtKB-KW"/>
</dbReference>
<evidence type="ECO:0000256" key="13">
    <source>
        <dbReference type="ARBA" id="ARBA00023204"/>
    </source>
</evidence>
<reference evidence="18 19" key="1">
    <citation type="submission" date="2017-04" db="EMBL/GenBank/DDBJ databases">
        <title>Genomic insights into metabolism of Thermodesulfobium acidiphilum.</title>
        <authorList>
            <person name="Toshchakov S.V."/>
            <person name="Frolov E.N."/>
            <person name="Kublanov I.V."/>
            <person name="Samarov N.I."/>
            <person name="Novikov A."/>
            <person name="Lebedinsky A.V."/>
            <person name="Bonch-Osmolovskaya E.A."/>
            <person name="Chernyh N.A."/>
        </authorList>
    </citation>
    <scope>NUCLEOTIDE SEQUENCE [LARGE SCALE GENOMIC DNA]</scope>
    <source>
        <strain evidence="18 19">3127-1</strain>
    </source>
</reference>
<dbReference type="InterPro" id="IPR027417">
    <property type="entry name" value="P-loop_NTPase"/>
</dbReference>
<evidence type="ECO:0000256" key="11">
    <source>
        <dbReference type="ARBA" id="ARBA00022881"/>
    </source>
</evidence>
<dbReference type="Gene3D" id="1.20.1580.10">
    <property type="entry name" value="ABC transporter ATPase like domain"/>
    <property type="match status" value="3"/>
</dbReference>
<dbReference type="Gene3D" id="3.30.190.20">
    <property type="match status" value="1"/>
</dbReference>
<evidence type="ECO:0000313" key="19">
    <source>
        <dbReference type="Proteomes" id="UP000244792"/>
    </source>
</evidence>
<evidence type="ECO:0000256" key="1">
    <source>
        <dbReference type="ARBA" id="ARBA00004496"/>
    </source>
</evidence>
<evidence type="ECO:0000256" key="8">
    <source>
        <dbReference type="ARBA" id="ARBA00022771"/>
    </source>
</evidence>
<dbReference type="InterPro" id="IPR004602">
    <property type="entry name" value="UvrA"/>
</dbReference>
<dbReference type="GO" id="GO:0006289">
    <property type="term" value="P:nucleotide-excision repair"/>
    <property type="evidence" value="ECO:0007669"/>
    <property type="project" value="InterPro"/>
</dbReference>
<keyword evidence="6" id="KW-0227">DNA damage</keyword>
<dbReference type="GO" id="GO:0004518">
    <property type="term" value="F:nuclease activity"/>
    <property type="evidence" value="ECO:0007669"/>
    <property type="project" value="UniProtKB-KW"/>
</dbReference>
<keyword evidence="5" id="KW-0547">Nucleotide-binding</keyword>
<evidence type="ECO:0000256" key="6">
    <source>
        <dbReference type="ARBA" id="ARBA00022763"/>
    </source>
</evidence>
<dbReference type="SUPFAM" id="SSF52540">
    <property type="entry name" value="P-loop containing nucleoside triphosphate hydrolases"/>
    <property type="match status" value="2"/>
</dbReference>
<evidence type="ECO:0000256" key="3">
    <source>
        <dbReference type="ARBA" id="ARBA00022723"/>
    </source>
</evidence>
<dbReference type="PANTHER" id="PTHR43152">
    <property type="entry name" value="UVRABC SYSTEM PROTEIN A"/>
    <property type="match status" value="1"/>
</dbReference>
<evidence type="ECO:0000313" key="18">
    <source>
        <dbReference type="EMBL" id="AWB10673.1"/>
    </source>
</evidence>
<keyword evidence="3" id="KW-0479">Metal-binding</keyword>
<evidence type="ECO:0000256" key="4">
    <source>
        <dbReference type="ARBA" id="ARBA00022737"/>
    </source>
</evidence>
<evidence type="ECO:0000256" key="7">
    <source>
        <dbReference type="ARBA" id="ARBA00022769"/>
    </source>
</evidence>
<dbReference type="InterPro" id="IPR003439">
    <property type="entry name" value="ABC_transporter-like_ATP-bd"/>
</dbReference>
<dbReference type="PANTHER" id="PTHR43152:SF1">
    <property type="entry name" value="UVRA PROTEIN"/>
    <property type="match status" value="1"/>
</dbReference>
<keyword evidence="4" id="KW-0677">Repeat</keyword>
<keyword evidence="8" id="KW-0863">Zinc-finger</keyword>
<comment type="subcellular location">
    <subcellularLocation>
        <location evidence="1">Cytoplasm</location>
    </subcellularLocation>
</comment>
<dbReference type="InterPro" id="IPR041552">
    <property type="entry name" value="UvrA_DNA-bd"/>
</dbReference>
<evidence type="ECO:0000256" key="12">
    <source>
        <dbReference type="ARBA" id="ARBA00023125"/>
    </source>
</evidence>
<keyword evidence="9" id="KW-0862">Zinc</keyword>
<dbReference type="AlphaFoldDB" id="A0A2R4W1I6"/>
<comment type="similarity">
    <text evidence="14">Belongs to the ABC transporter superfamily. UvrA family.</text>
</comment>
<dbReference type="GO" id="GO:0016887">
    <property type="term" value="F:ATP hydrolysis activity"/>
    <property type="evidence" value="ECO:0007669"/>
    <property type="project" value="InterPro"/>
</dbReference>
<dbReference type="FunFam" id="1.20.1580.10:FF:000002">
    <property type="entry name" value="UvrABC system protein A"/>
    <property type="match status" value="1"/>
</dbReference>
<dbReference type="RefSeq" id="WP_108309457.1">
    <property type="nucleotide sequence ID" value="NZ_CP020921.1"/>
</dbReference>
<dbReference type="NCBIfam" id="NF001503">
    <property type="entry name" value="PRK00349.1"/>
    <property type="match status" value="1"/>
</dbReference>
<evidence type="ECO:0000256" key="5">
    <source>
        <dbReference type="ARBA" id="ARBA00022741"/>
    </source>
</evidence>
<evidence type="ECO:0000256" key="16">
    <source>
        <dbReference type="ARBA" id="ARBA00042156"/>
    </source>
</evidence>
<dbReference type="EMBL" id="CP020921">
    <property type="protein sequence ID" value="AWB10673.1"/>
    <property type="molecule type" value="Genomic_DNA"/>
</dbReference>
<proteinExistence type="inferred from homology"/>
<dbReference type="OrthoDB" id="9809851at2"/>
<keyword evidence="10" id="KW-0067">ATP-binding</keyword>
<dbReference type="Gene3D" id="1.10.8.280">
    <property type="entry name" value="ABC transporter ATPase domain-like"/>
    <property type="match status" value="1"/>
</dbReference>
<keyword evidence="11" id="KW-0267">Excision nuclease</keyword>
<dbReference type="KEGG" id="taci:TDSAC_1332"/>
<keyword evidence="2" id="KW-0963">Cytoplasm</keyword>
<dbReference type="Pfam" id="PF17760">
    <property type="entry name" value="UvrA_inter"/>
    <property type="match status" value="1"/>
</dbReference>
<dbReference type="InterPro" id="IPR041102">
    <property type="entry name" value="UvrA_inter"/>
</dbReference>
<accession>A0A2R4W1I6</accession>
<dbReference type="CDD" id="cd03271">
    <property type="entry name" value="ABC_UvrA_II"/>
    <property type="match status" value="1"/>
</dbReference>
<sequence length="930" mass="105112">MDYIRIRGAKENNLKDVNLDIPRNKFVVFTGVSGSGKSSLAFDTLYAEGQRRYAESLSVYARQFLGQLKKPQVESIEGLSPAVSIDQRGMTHNPRSTVGTLTEIYDYFRLLFARIGVAYCPKCNIPIKATSLDEIVSDLYKKYPNELIMITSVLIDGRKGEFKDLINRYRKQGFFKMIIDSKTYDISEEEVLLDKNKKHTIILVIDEITLSSDKTKRLSEAVRLALEVGNGVIRVQRKDGQFDLYSEKLSCPKCGFSLVELSPRLFSFNSPYGACPACNGLGFVEELDPEKVFDMNLSLQEGAARVFRGRYNQYYVYNLLSFARSKGISISKPVKMLSSEEINLLLFGDVSNIEKDNSFESIAKYIERKRSESFNESWDEFKDFFIMRTCSLCNGTRLRKEALSVYINKMNIADLLKLVPEKILAFIEDYEKNIYEYETHAREKEEISRPIFKEIKKRLRYLLDLGLDYLTLDRATMTLSGGEVQRLRLATQIGSGLVGVLYVLDEPSIGLHPRDISRLVDSLRELSLIGNTVIVVEHDRETIEAADFVVDMGPYAGERGGKVVYSGDIKGLYESDTLTGKYLSGKLRIVENTFRRKTDSFLRVFGASQFNLKNIDINLPLKIFCTITGVSGSGKSTLLYEILYKGIKKEKGFREMPGQYESIEGVEKIDRVLLMDQSPIGRTPRSNPATYTGVLDDIRSLFAQLPESKRLGFKPGHFSFNVKGGRCEACRGEGFKKIQMLFLPDVYVPCDVCNGTRYQKDTLKVEFKGKNISEILNMSVDEAREFFSSHPAISRKLSVLSDIGLGYIRLGQSATTLSGGESQRLKLAYELTKKFRGHTLYLLDEPTTGLHFDDIKKLINVLHRLVDRGDSVIVVEHNLDVVYASDMVIDLGPEGGDKGGKIVAFGTPEEIMEVNNSFTGKYLKEWFGRS</sequence>
<organism evidence="18 19">
    <name type="scientific">Thermodesulfobium acidiphilum</name>
    <dbReference type="NCBI Taxonomy" id="1794699"/>
    <lineage>
        <taxon>Bacteria</taxon>
        <taxon>Pseudomonadati</taxon>
        <taxon>Thermodesulfobiota</taxon>
        <taxon>Thermodesulfobiia</taxon>
        <taxon>Thermodesulfobiales</taxon>
        <taxon>Thermodesulfobiaceae</taxon>
        <taxon>Thermodesulfobium</taxon>
    </lineage>
</organism>
<dbReference type="PROSITE" id="PS50893">
    <property type="entry name" value="ABC_TRANSPORTER_2"/>
    <property type="match status" value="1"/>
</dbReference>
<evidence type="ECO:0000256" key="15">
    <source>
        <dbReference type="ARBA" id="ARBA00039316"/>
    </source>
</evidence>
<gene>
    <name evidence="18" type="ORF">TDSAC_1332</name>
</gene>
<evidence type="ECO:0000259" key="17">
    <source>
        <dbReference type="PROSITE" id="PS50893"/>
    </source>
</evidence>
<protein>
    <recommendedName>
        <fullName evidence="15">UvrABC system protein A</fullName>
    </recommendedName>
    <alternativeName>
        <fullName evidence="16">Excinuclease ABC subunit A</fullName>
    </alternativeName>
</protein>
<dbReference type="Proteomes" id="UP000244792">
    <property type="component" value="Chromosome"/>
</dbReference>
<dbReference type="GO" id="GO:0009380">
    <property type="term" value="C:excinuclease repair complex"/>
    <property type="evidence" value="ECO:0007669"/>
    <property type="project" value="InterPro"/>
</dbReference>
<dbReference type="NCBIfam" id="TIGR00630">
    <property type="entry name" value="uvra"/>
    <property type="match status" value="1"/>
</dbReference>
<feature type="domain" description="ABC transporter" evidence="17">
    <location>
        <begin position="596"/>
        <end position="924"/>
    </location>
</feature>
<name>A0A2R4W1I6_THEAF</name>
<dbReference type="GO" id="GO:0005524">
    <property type="term" value="F:ATP binding"/>
    <property type="evidence" value="ECO:0007669"/>
    <property type="project" value="UniProtKB-KW"/>
</dbReference>
<keyword evidence="13" id="KW-0234">DNA repair</keyword>
<dbReference type="GO" id="GO:0005737">
    <property type="term" value="C:cytoplasm"/>
    <property type="evidence" value="ECO:0007669"/>
    <property type="project" value="UniProtKB-SubCell"/>
</dbReference>
<keyword evidence="19" id="KW-1185">Reference proteome</keyword>
<dbReference type="Pfam" id="PF17755">
    <property type="entry name" value="UvrA_DNA-bind"/>
    <property type="match status" value="1"/>
</dbReference>
<evidence type="ECO:0000256" key="10">
    <source>
        <dbReference type="ARBA" id="ARBA00022840"/>
    </source>
</evidence>
<dbReference type="GO" id="GO:0003677">
    <property type="term" value="F:DNA binding"/>
    <property type="evidence" value="ECO:0007669"/>
    <property type="project" value="UniProtKB-KW"/>
</dbReference>
<dbReference type="Gene3D" id="3.40.50.300">
    <property type="entry name" value="P-loop containing nucleotide triphosphate hydrolases"/>
    <property type="match status" value="3"/>
</dbReference>
<evidence type="ECO:0000256" key="2">
    <source>
        <dbReference type="ARBA" id="ARBA00022490"/>
    </source>
</evidence>
<keyword evidence="7" id="KW-0228">DNA excision</keyword>
<evidence type="ECO:0000256" key="9">
    <source>
        <dbReference type="ARBA" id="ARBA00022833"/>
    </source>
</evidence>